<evidence type="ECO:0000313" key="2">
    <source>
        <dbReference type="Proteomes" id="UP000019471"/>
    </source>
</evidence>
<protein>
    <submittedName>
        <fullName evidence="1">Uncharacterized protein</fullName>
    </submittedName>
</protein>
<accession>W9WVM3</accession>
<name>W9WVM3_9EURO</name>
<comment type="caution">
    <text evidence="1">The sequence shown here is derived from an EMBL/GenBank/DDBJ whole genome shotgun (WGS) entry which is preliminary data.</text>
</comment>
<dbReference type="AlphaFoldDB" id="W9WVM3"/>
<keyword evidence="2" id="KW-1185">Reference proteome</keyword>
<evidence type="ECO:0000313" key="1">
    <source>
        <dbReference type="EMBL" id="EXJ72252.1"/>
    </source>
</evidence>
<proteinExistence type="predicted"/>
<dbReference type="Pfam" id="PF13917">
    <property type="entry name" value="zf-CCHC_3"/>
    <property type="match status" value="1"/>
</dbReference>
<reference evidence="1 2" key="1">
    <citation type="submission" date="2013-03" db="EMBL/GenBank/DDBJ databases">
        <title>The Genome Sequence of Cladophialophora psammophila CBS 110553.</title>
        <authorList>
            <consortium name="The Broad Institute Genomics Platform"/>
            <person name="Cuomo C."/>
            <person name="de Hoog S."/>
            <person name="Gorbushina A."/>
            <person name="Walker B."/>
            <person name="Young S.K."/>
            <person name="Zeng Q."/>
            <person name="Gargeya S."/>
            <person name="Fitzgerald M."/>
            <person name="Haas B."/>
            <person name="Abouelleil A."/>
            <person name="Allen A.W."/>
            <person name="Alvarado L."/>
            <person name="Arachchi H.M."/>
            <person name="Berlin A.M."/>
            <person name="Chapman S.B."/>
            <person name="Gainer-Dewar J."/>
            <person name="Goldberg J."/>
            <person name="Griggs A."/>
            <person name="Gujja S."/>
            <person name="Hansen M."/>
            <person name="Howarth C."/>
            <person name="Imamovic A."/>
            <person name="Ireland A."/>
            <person name="Larimer J."/>
            <person name="McCowan C."/>
            <person name="Murphy C."/>
            <person name="Pearson M."/>
            <person name="Poon T.W."/>
            <person name="Priest M."/>
            <person name="Roberts A."/>
            <person name="Saif S."/>
            <person name="Shea T."/>
            <person name="Sisk P."/>
            <person name="Sykes S."/>
            <person name="Wortman J."/>
            <person name="Nusbaum C."/>
            <person name="Birren B."/>
        </authorList>
    </citation>
    <scope>NUCLEOTIDE SEQUENCE [LARGE SCALE GENOMIC DNA]</scope>
    <source>
        <strain evidence="1 2">CBS 110553</strain>
    </source>
</reference>
<dbReference type="OrthoDB" id="4121213at2759"/>
<dbReference type="Proteomes" id="UP000019471">
    <property type="component" value="Unassembled WGS sequence"/>
</dbReference>
<dbReference type="RefSeq" id="XP_007743550.1">
    <property type="nucleotide sequence ID" value="XM_007745360.1"/>
</dbReference>
<organism evidence="1 2">
    <name type="scientific">Cladophialophora psammophila CBS 110553</name>
    <dbReference type="NCBI Taxonomy" id="1182543"/>
    <lineage>
        <taxon>Eukaryota</taxon>
        <taxon>Fungi</taxon>
        <taxon>Dikarya</taxon>
        <taxon>Ascomycota</taxon>
        <taxon>Pezizomycotina</taxon>
        <taxon>Eurotiomycetes</taxon>
        <taxon>Chaetothyriomycetidae</taxon>
        <taxon>Chaetothyriales</taxon>
        <taxon>Herpotrichiellaceae</taxon>
        <taxon>Cladophialophora</taxon>
    </lineage>
</organism>
<dbReference type="HOGENOM" id="CLU_1111289_0_0_1"/>
<dbReference type="EMBL" id="AMGX01000006">
    <property type="protein sequence ID" value="EXJ72252.1"/>
    <property type="molecule type" value="Genomic_DNA"/>
</dbReference>
<gene>
    <name evidence="1" type="ORF">A1O5_04756</name>
</gene>
<sequence>MNRYRTLPGLGPQKAIASTVCQKCLKKDIYECKSSVQERPYTSRPSRTQQLLNPKLAPKLASDTPNNLLNRAWLTNNWLRLRPDGQNLLRNQKIGVDRQFQTPQIPSQPYRQTSRGLDHGLAHGTATITSSPVVVQVETAREHRLLTSCGNENTGPFPVHTLGRRDLQGESLARTAKAGVIAPSVPLTEVDPAPCAGAATAAGLAVQAWTRARLPSREGPLRQKTTSAMVFVDVGKTTTTMIATHCLRET</sequence>
<dbReference type="eggNOG" id="ENOG502S7VK">
    <property type="taxonomic scope" value="Eukaryota"/>
</dbReference>
<dbReference type="GeneID" id="19189477"/>